<evidence type="ECO:0000313" key="3">
    <source>
        <dbReference type="Proteomes" id="UP000253831"/>
    </source>
</evidence>
<dbReference type="Proteomes" id="UP000253831">
    <property type="component" value="Unassembled WGS sequence"/>
</dbReference>
<dbReference type="AlphaFoldDB" id="A0A369XI72"/>
<evidence type="ECO:0000259" key="1">
    <source>
        <dbReference type="PROSITE" id="PS51746"/>
    </source>
</evidence>
<dbReference type="PROSITE" id="PS51746">
    <property type="entry name" value="PPM_2"/>
    <property type="match status" value="1"/>
</dbReference>
<dbReference type="Gene3D" id="3.60.40.10">
    <property type="entry name" value="PPM-type phosphatase domain"/>
    <property type="match status" value="1"/>
</dbReference>
<dbReference type="NCBIfam" id="NF033484">
    <property type="entry name" value="Stp1_PP2C_phos"/>
    <property type="match status" value="1"/>
</dbReference>
<dbReference type="SMART" id="SM00331">
    <property type="entry name" value="PP2C_SIG"/>
    <property type="match status" value="1"/>
</dbReference>
<dbReference type="GO" id="GO:0004722">
    <property type="term" value="F:protein serine/threonine phosphatase activity"/>
    <property type="evidence" value="ECO:0007669"/>
    <property type="project" value="InterPro"/>
</dbReference>
<dbReference type="InterPro" id="IPR001932">
    <property type="entry name" value="PPM-type_phosphatase-like_dom"/>
</dbReference>
<reference evidence="2 3" key="1">
    <citation type="submission" date="2018-05" db="EMBL/GenBank/DDBJ databases">
        <title>Integrated omic analyses show evidence that a Ca. Accumulibacter phosphatis strain performs denitrification under micro-aerobic conditions.</title>
        <authorList>
            <person name="Camejo P.Y."/>
            <person name="Katherine M.D."/>
            <person name="Daniel N.R."/>
        </authorList>
    </citation>
    <scope>NUCLEOTIDE SEQUENCE [LARGE SCALE GENOMIC DNA]</scope>
    <source>
        <strain evidence="2">UW-LDO-IC</strain>
    </source>
</reference>
<organism evidence="2 3">
    <name type="scientific">Candidatus Accumulibacter meliphilus</name>
    <dbReference type="NCBI Taxonomy" id="2211374"/>
    <lineage>
        <taxon>Bacteria</taxon>
        <taxon>Pseudomonadati</taxon>
        <taxon>Pseudomonadota</taxon>
        <taxon>Betaproteobacteria</taxon>
        <taxon>Candidatus Accumulibacter</taxon>
    </lineage>
</organism>
<dbReference type="InterPro" id="IPR036457">
    <property type="entry name" value="PPM-type-like_dom_sf"/>
</dbReference>
<name>A0A369XI72_9PROT</name>
<proteinExistence type="predicted"/>
<accession>A0A369XI72</accession>
<dbReference type="EMBL" id="QPGA01000032">
    <property type="protein sequence ID" value="RDE49821.1"/>
    <property type="molecule type" value="Genomic_DNA"/>
</dbReference>
<protein>
    <submittedName>
        <fullName evidence="2">Stp1/IreP family PP2C-type Ser/Thr phosphatase</fullName>
    </submittedName>
</protein>
<dbReference type="InterPro" id="IPR015655">
    <property type="entry name" value="PP2C"/>
</dbReference>
<gene>
    <name evidence="2" type="ORF">DVS81_14765</name>
</gene>
<evidence type="ECO:0000313" key="2">
    <source>
        <dbReference type="EMBL" id="RDE49821.1"/>
    </source>
</evidence>
<dbReference type="Pfam" id="PF13672">
    <property type="entry name" value="PP2C_2"/>
    <property type="match status" value="1"/>
</dbReference>
<dbReference type="SMART" id="SM00332">
    <property type="entry name" value="PP2Cc"/>
    <property type="match status" value="1"/>
</dbReference>
<sequence>MATRTDPGLVRGQNEDSVFADAALGLAILADGMGGYQAGEVASSMATELLSSGLARAFKACAAHTADPDTGKLFAERALLEQIAVVNSAIYSAAEGQSRFGGMGTTLVAAVFCDDQMVVAHIGDSRLYRLRGEEFVALTHDHSFLQEQLDCGEISAEEARYSVNRNLVTRAVGVDPEVEAEVHWHSVYAGDVYLLCSDGLYDMLEKGEVQLLLERFGANLELAATQLLQLANDNGGDDNISVVVIKVLREFPAAPGRWAKLWSWFK</sequence>
<feature type="domain" description="PPM-type phosphatase" evidence="1">
    <location>
        <begin position="1"/>
        <end position="247"/>
    </location>
</feature>
<comment type="caution">
    <text evidence="2">The sequence shown here is derived from an EMBL/GenBank/DDBJ whole genome shotgun (WGS) entry which is preliminary data.</text>
</comment>
<dbReference type="PANTHER" id="PTHR47992">
    <property type="entry name" value="PROTEIN PHOSPHATASE"/>
    <property type="match status" value="1"/>
</dbReference>
<dbReference type="CDD" id="cd00143">
    <property type="entry name" value="PP2Cc"/>
    <property type="match status" value="1"/>
</dbReference>
<dbReference type="SUPFAM" id="SSF81606">
    <property type="entry name" value="PP2C-like"/>
    <property type="match status" value="1"/>
</dbReference>